<dbReference type="PANTHER" id="PTHR23169">
    <property type="entry name" value="ENVOPLAKIN"/>
    <property type="match status" value="1"/>
</dbReference>
<comment type="caution">
    <text evidence="1">The sequence shown here is derived from an EMBL/GenBank/DDBJ whole genome shotgun (WGS) entry which is preliminary data.</text>
</comment>
<dbReference type="GO" id="GO:0045095">
    <property type="term" value="C:keratin filament"/>
    <property type="evidence" value="ECO:0007669"/>
    <property type="project" value="TreeGrafter"/>
</dbReference>
<dbReference type="InterPro" id="IPR043197">
    <property type="entry name" value="Plakin"/>
</dbReference>
<dbReference type="STRING" id="8496.A0A151M5K9"/>
<dbReference type="PANTHER" id="PTHR23169:SF21">
    <property type="entry name" value="EPIPLAKIN"/>
    <property type="match status" value="1"/>
</dbReference>
<reference evidence="1 2" key="1">
    <citation type="journal article" date="2012" name="Genome Biol.">
        <title>Sequencing three crocodilian genomes to illuminate the evolution of archosaurs and amniotes.</title>
        <authorList>
            <person name="St John J.A."/>
            <person name="Braun E.L."/>
            <person name="Isberg S.R."/>
            <person name="Miles L.G."/>
            <person name="Chong A.Y."/>
            <person name="Gongora J."/>
            <person name="Dalzell P."/>
            <person name="Moran C."/>
            <person name="Bed'hom B."/>
            <person name="Abzhanov A."/>
            <person name="Burgess S.C."/>
            <person name="Cooksey A.M."/>
            <person name="Castoe T.A."/>
            <person name="Crawford N.G."/>
            <person name="Densmore L.D."/>
            <person name="Drew J.C."/>
            <person name="Edwards S.V."/>
            <person name="Faircloth B.C."/>
            <person name="Fujita M.K."/>
            <person name="Greenwold M.J."/>
            <person name="Hoffmann F.G."/>
            <person name="Howard J.M."/>
            <person name="Iguchi T."/>
            <person name="Janes D.E."/>
            <person name="Khan S.Y."/>
            <person name="Kohno S."/>
            <person name="de Koning A.J."/>
            <person name="Lance S.L."/>
            <person name="McCarthy F.M."/>
            <person name="McCormack J.E."/>
            <person name="Merchant M.E."/>
            <person name="Peterson D.G."/>
            <person name="Pollock D.D."/>
            <person name="Pourmand N."/>
            <person name="Raney B.J."/>
            <person name="Roessler K.A."/>
            <person name="Sanford J.R."/>
            <person name="Sawyer R.H."/>
            <person name="Schmidt C.J."/>
            <person name="Triplett E.W."/>
            <person name="Tuberville T.D."/>
            <person name="Venegas-Anaya M."/>
            <person name="Howard J.T."/>
            <person name="Jarvis E.D."/>
            <person name="Guillette L.J.Jr."/>
            <person name="Glenn T.C."/>
            <person name="Green R.E."/>
            <person name="Ray D.A."/>
        </authorList>
    </citation>
    <scope>NUCLEOTIDE SEQUENCE [LARGE SCALE GENOMIC DNA]</scope>
    <source>
        <strain evidence="1">KSC_2009_1</strain>
    </source>
</reference>
<proteinExistence type="predicted"/>
<evidence type="ECO:0000313" key="1">
    <source>
        <dbReference type="EMBL" id="KYO19803.1"/>
    </source>
</evidence>
<evidence type="ECO:0000313" key="2">
    <source>
        <dbReference type="Proteomes" id="UP000050525"/>
    </source>
</evidence>
<dbReference type="GO" id="GO:1990254">
    <property type="term" value="F:keratin filament binding"/>
    <property type="evidence" value="ECO:0007669"/>
    <property type="project" value="TreeGrafter"/>
</dbReference>
<dbReference type="GO" id="GO:0030054">
    <property type="term" value="C:cell junction"/>
    <property type="evidence" value="ECO:0007669"/>
    <property type="project" value="TreeGrafter"/>
</dbReference>
<dbReference type="GO" id="GO:0042060">
    <property type="term" value="P:wound healing"/>
    <property type="evidence" value="ECO:0007669"/>
    <property type="project" value="TreeGrafter"/>
</dbReference>
<organism evidence="1 2">
    <name type="scientific">Alligator mississippiensis</name>
    <name type="common">American alligator</name>
    <dbReference type="NCBI Taxonomy" id="8496"/>
    <lineage>
        <taxon>Eukaryota</taxon>
        <taxon>Metazoa</taxon>
        <taxon>Chordata</taxon>
        <taxon>Craniata</taxon>
        <taxon>Vertebrata</taxon>
        <taxon>Euteleostomi</taxon>
        <taxon>Archelosauria</taxon>
        <taxon>Archosauria</taxon>
        <taxon>Crocodylia</taxon>
        <taxon>Alligatoridae</taxon>
        <taxon>Alligatorinae</taxon>
        <taxon>Alligator</taxon>
    </lineage>
</organism>
<dbReference type="GO" id="GO:0016020">
    <property type="term" value="C:membrane"/>
    <property type="evidence" value="ECO:0007669"/>
    <property type="project" value="TreeGrafter"/>
</dbReference>
<protein>
    <recommendedName>
        <fullName evidence="3">Epiplakin-like</fullName>
    </recommendedName>
</protein>
<sequence>MALSTDTVHGEGDGKWEKTLKATVVDVPAGEFQGKKVSVWDLLFSKYFPEAERKELLELYRGGVLTLEQISTVVTTIVRKTETQGGKLIGEEESPSAETLIALKAEDAHSQEEEDWEKTLKVTAVDVPVGEFQGKKVSVWDLLFSKYFPEAERKEVLELYHRGVLTLDQVVTVVTSIVTKVEAAGGKLEAEETSPSSETLMVLNTEADHGQGAENWEKALRATAVDVPVGKFQERKVSVWELLFSRHVPEERRQELLGRFRAGALTVQGLFTILSTVIAHGNLAVSQPRTLDLLCSEATCVTVRPFQGHTMSVWDLLSSQHISEYKRETSLDTYGAGRLIINKITVTTTVTSSPAGQRGNRRHCQ</sequence>
<dbReference type="GO" id="GO:0005737">
    <property type="term" value="C:cytoplasm"/>
    <property type="evidence" value="ECO:0007669"/>
    <property type="project" value="TreeGrafter"/>
</dbReference>
<evidence type="ECO:0008006" key="3">
    <source>
        <dbReference type="Google" id="ProtNLM"/>
    </source>
</evidence>
<dbReference type="EMBL" id="AKHW03006541">
    <property type="protein sequence ID" value="KYO19803.1"/>
    <property type="molecule type" value="Genomic_DNA"/>
</dbReference>
<dbReference type="eggNOG" id="KOG0516">
    <property type="taxonomic scope" value="Eukaryota"/>
</dbReference>
<dbReference type="GO" id="GO:0005198">
    <property type="term" value="F:structural molecule activity"/>
    <property type="evidence" value="ECO:0007669"/>
    <property type="project" value="TreeGrafter"/>
</dbReference>
<gene>
    <name evidence="1" type="ORF">Y1Q_0017438</name>
</gene>
<keyword evidence="2" id="KW-1185">Reference proteome</keyword>
<name>A0A151M5K9_ALLMI</name>
<dbReference type="GO" id="GO:0045110">
    <property type="term" value="P:intermediate filament bundle assembly"/>
    <property type="evidence" value="ECO:0007669"/>
    <property type="project" value="TreeGrafter"/>
</dbReference>
<dbReference type="AlphaFoldDB" id="A0A151M5K9"/>
<dbReference type="Proteomes" id="UP000050525">
    <property type="component" value="Unassembled WGS sequence"/>
</dbReference>
<accession>A0A151M5K9</accession>